<accession>A0A1I7XDC4</accession>
<dbReference type="AlphaFoldDB" id="A0A1I7XDC4"/>
<reference evidence="2" key="1">
    <citation type="submission" date="2016-11" db="UniProtKB">
        <authorList>
            <consortium name="WormBaseParasite"/>
        </authorList>
    </citation>
    <scope>IDENTIFICATION</scope>
</reference>
<proteinExistence type="predicted"/>
<protein>
    <submittedName>
        <fullName evidence="2">BPL_C domain-containing protein</fullName>
    </submittedName>
</protein>
<dbReference type="InterPro" id="IPR011042">
    <property type="entry name" value="6-blade_b-propeller_TolB-like"/>
</dbReference>
<evidence type="ECO:0000313" key="1">
    <source>
        <dbReference type="Proteomes" id="UP000095283"/>
    </source>
</evidence>
<dbReference type="SUPFAM" id="SSF63829">
    <property type="entry name" value="Calcium-dependent phosphotriesterase"/>
    <property type="match status" value="1"/>
</dbReference>
<dbReference type="Proteomes" id="UP000095283">
    <property type="component" value="Unplaced"/>
</dbReference>
<evidence type="ECO:0000313" key="2">
    <source>
        <dbReference type="WBParaSite" id="Hba_15700"/>
    </source>
</evidence>
<keyword evidence="1" id="KW-1185">Reference proteome</keyword>
<name>A0A1I7XDC4_HETBA</name>
<dbReference type="WBParaSite" id="Hba_15700">
    <property type="protein sequence ID" value="Hba_15700"/>
    <property type="gene ID" value="Hba_15700"/>
</dbReference>
<organism evidence="1 2">
    <name type="scientific">Heterorhabditis bacteriophora</name>
    <name type="common">Entomopathogenic nematode worm</name>
    <dbReference type="NCBI Taxonomy" id="37862"/>
    <lineage>
        <taxon>Eukaryota</taxon>
        <taxon>Metazoa</taxon>
        <taxon>Ecdysozoa</taxon>
        <taxon>Nematoda</taxon>
        <taxon>Chromadorea</taxon>
        <taxon>Rhabditida</taxon>
        <taxon>Rhabditina</taxon>
        <taxon>Rhabditomorpha</taxon>
        <taxon>Strongyloidea</taxon>
        <taxon>Heterorhabditidae</taxon>
        <taxon>Heterorhabditis</taxon>
    </lineage>
</organism>
<sequence length="143" mass="16079">MKSKVEIFKALIPHLRKVGPETLSVLIDNLPGYPDNLRLSNSGMIWVPLAALRSEEDNWIAERPWLREILTKTFSPQALQFIVNWLLNKYGIVLKINPTTGEVIESLHDAVGRVSDISIAVEDGRGNLLLGSDVNYYIARVKL</sequence>
<dbReference type="Gene3D" id="2.120.10.30">
    <property type="entry name" value="TolB, C-terminal domain"/>
    <property type="match status" value="1"/>
</dbReference>